<dbReference type="OrthoDB" id="9838253at2"/>
<reference evidence="1 2" key="1">
    <citation type="submission" date="2018-06" db="EMBL/GenBank/DDBJ databases">
        <title>Genomic Encyclopedia of Type Strains, Phase I: the one thousand microbial genomes (KMG-I) project.</title>
        <authorList>
            <person name="Kyrpides N."/>
        </authorList>
    </citation>
    <scope>NUCLEOTIDE SEQUENCE [LARGE SCALE GENOMIC DNA]</scope>
    <source>
        <strain evidence="1 2">DSM 19573</strain>
    </source>
</reference>
<keyword evidence="2" id="KW-1185">Reference proteome</keyword>
<name>A0A318XPC1_9FIRM</name>
<dbReference type="Proteomes" id="UP000248132">
    <property type="component" value="Unassembled WGS sequence"/>
</dbReference>
<evidence type="ECO:0000313" key="1">
    <source>
        <dbReference type="EMBL" id="PYG90151.1"/>
    </source>
</evidence>
<proteinExistence type="predicted"/>
<dbReference type="AlphaFoldDB" id="A0A318XPC1"/>
<organism evidence="1 2">
    <name type="scientific">Ruminiclostridium sufflavum DSM 19573</name>
    <dbReference type="NCBI Taxonomy" id="1121337"/>
    <lineage>
        <taxon>Bacteria</taxon>
        <taxon>Bacillati</taxon>
        <taxon>Bacillota</taxon>
        <taxon>Clostridia</taxon>
        <taxon>Eubacteriales</taxon>
        <taxon>Oscillospiraceae</taxon>
        <taxon>Ruminiclostridium</taxon>
    </lineage>
</organism>
<dbReference type="EMBL" id="QKMR01000001">
    <property type="protein sequence ID" value="PYG90151.1"/>
    <property type="molecule type" value="Genomic_DNA"/>
</dbReference>
<dbReference type="RefSeq" id="WP_133250163.1">
    <property type="nucleotide sequence ID" value="NZ_QKMR01000001.1"/>
</dbReference>
<sequence length="85" mass="10302">MKELAKEYKLSLKLLSKRIDELSIHKRELALQPYSLIREGELEELRQRLKPLNSMLSDLKTVTKEVENYYDRSWWRSETFTQNSR</sequence>
<protein>
    <submittedName>
        <fullName evidence="1">Uncharacterized protein</fullName>
    </submittedName>
</protein>
<evidence type="ECO:0000313" key="2">
    <source>
        <dbReference type="Proteomes" id="UP000248132"/>
    </source>
</evidence>
<gene>
    <name evidence="1" type="ORF">LY28_00031</name>
</gene>
<comment type="caution">
    <text evidence="1">The sequence shown here is derived from an EMBL/GenBank/DDBJ whole genome shotgun (WGS) entry which is preliminary data.</text>
</comment>
<accession>A0A318XPC1</accession>